<gene>
    <name evidence="2" type="ORF">JOB18_035790</name>
</gene>
<evidence type="ECO:0008006" key="4">
    <source>
        <dbReference type="Google" id="ProtNLM"/>
    </source>
</evidence>
<dbReference type="Proteomes" id="UP000693946">
    <property type="component" value="Linkage Group LG11"/>
</dbReference>
<sequence length="230" mass="24317">MLAGPVGPLNCGIGTFSAAELEKGAARRQTRERWARLLRAAGAGGTGGGPSARRWAGDSRPPGECASKNPPRPKALHPTTTTAAAQQIPASSDTPRGHTSVTLGSQWHLAVVPAVSQNETSVFSDLIACEKYEKNTQGSAKNKRGSAKNKRGSAKNKRVQKQAREKEQVREITRVCERVTNVCGKAARSRAAHQPTTTATPVGPSISASAPGDRIQINLSLYVYEILMAG</sequence>
<evidence type="ECO:0000313" key="2">
    <source>
        <dbReference type="EMBL" id="KAG7520755.1"/>
    </source>
</evidence>
<name>A0AAV6SUJ7_SOLSE</name>
<proteinExistence type="predicted"/>
<feature type="compositionally biased region" description="Basic residues" evidence="1">
    <location>
        <begin position="141"/>
        <end position="161"/>
    </location>
</feature>
<dbReference type="AlphaFoldDB" id="A0AAV6SUJ7"/>
<feature type="compositionally biased region" description="Polar residues" evidence="1">
    <location>
        <begin position="88"/>
        <end position="100"/>
    </location>
</feature>
<feature type="region of interest" description="Disordered" evidence="1">
    <location>
        <begin position="186"/>
        <end position="210"/>
    </location>
</feature>
<evidence type="ECO:0000256" key="1">
    <source>
        <dbReference type="SAM" id="MobiDB-lite"/>
    </source>
</evidence>
<accession>A0AAV6SUJ7</accession>
<feature type="region of interest" description="Disordered" evidence="1">
    <location>
        <begin position="39"/>
        <end position="100"/>
    </location>
</feature>
<comment type="caution">
    <text evidence="2">The sequence shown here is derived from an EMBL/GenBank/DDBJ whole genome shotgun (WGS) entry which is preliminary data.</text>
</comment>
<protein>
    <recommendedName>
        <fullName evidence="4">BZIP domain-containing protein</fullName>
    </recommendedName>
</protein>
<dbReference type="EMBL" id="JAGKHQ010000003">
    <property type="protein sequence ID" value="KAG7520755.1"/>
    <property type="molecule type" value="Genomic_DNA"/>
</dbReference>
<feature type="region of interest" description="Disordered" evidence="1">
    <location>
        <begin position="135"/>
        <end position="166"/>
    </location>
</feature>
<keyword evidence="3" id="KW-1185">Reference proteome</keyword>
<organism evidence="2 3">
    <name type="scientific">Solea senegalensis</name>
    <name type="common">Senegalese sole</name>
    <dbReference type="NCBI Taxonomy" id="28829"/>
    <lineage>
        <taxon>Eukaryota</taxon>
        <taxon>Metazoa</taxon>
        <taxon>Chordata</taxon>
        <taxon>Craniata</taxon>
        <taxon>Vertebrata</taxon>
        <taxon>Euteleostomi</taxon>
        <taxon>Actinopterygii</taxon>
        <taxon>Neopterygii</taxon>
        <taxon>Teleostei</taxon>
        <taxon>Neoteleostei</taxon>
        <taxon>Acanthomorphata</taxon>
        <taxon>Carangaria</taxon>
        <taxon>Pleuronectiformes</taxon>
        <taxon>Pleuronectoidei</taxon>
        <taxon>Soleidae</taxon>
        <taxon>Solea</taxon>
    </lineage>
</organism>
<evidence type="ECO:0000313" key="3">
    <source>
        <dbReference type="Proteomes" id="UP000693946"/>
    </source>
</evidence>
<reference evidence="2 3" key="1">
    <citation type="journal article" date="2021" name="Sci. Rep.">
        <title>Chromosome anchoring in Senegalese sole (Solea senegalensis) reveals sex-associated markers and genome rearrangements in flatfish.</title>
        <authorList>
            <person name="Guerrero-Cozar I."/>
            <person name="Gomez-Garrido J."/>
            <person name="Berbel C."/>
            <person name="Martinez-Blanch J.F."/>
            <person name="Alioto T."/>
            <person name="Claros M.G."/>
            <person name="Gagnaire P.A."/>
            <person name="Manchado M."/>
        </authorList>
    </citation>
    <scope>NUCLEOTIDE SEQUENCE [LARGE SCALE GENOMIC DNA]</scope>
    <source>
        <strain evidence="2">Sse05_10M</strain>
    </source>
</reference>